<dbReference type="InterPro" id="IPR023095">
    <property type="entry name" value="Ade_MeTrfase_dom_2"/>
</dbReference>
<sequence length="287" mass="33923">MASIFSPLRYPGGKNNTYHYIKHLVELNDIITYIEPFAGGAAVALRLLINNDVQRIIINDYDRSIYSFWNCIKYQSERLIDKIINTDITMEEWYKQKEIQDNKELADEFDLAFSTLFLNRTNRSGIIKGGVIGGKNQDGNYKMDCRFNKKTIIKRIKLIAKHSEQIIVCNDDAIDFINNEIKKTRKSLTFFDPPYYKKGPNLYTNFFNHEDHVELAKSIHKLMKNRYWILTYDIAEQIENLYKEKYGYEPIKYYLNYSIAKPSEGLEFMFFSRKLNRGSIEKYLKVV</sequence>
<reference evidence="7" key="2">
    <citation type="submission" date="2020-09" db="EMBL/GenBank/DDBJ databases">
        <authorList>
            <person name="Sun Q."/>
            <person name="Zhou Y."/>
        </authorList>
    </citation>
    <scope>NUCLEOTIDE SEQUENCE</scope>
    <source>
        <strain evidence="7">CGMCC 1.12360</strain>
    </source>
</reference>
<keyword evidence="8" id="KW-1185">Reference proteome</keyword>
<dbReference type="InterPro" id="IPR029063">
    <property type="entry name" value="SAM-dependent_MTases_sf"/>
</dbReference>
<dbReference type="Gene3D" id="3.40.50.150">
    <property type="entry name" value="Vaccinia Virus protein VP39"/>
    <property type="match status" value="1"/>
</dbReference>
<dbReference type="RefSeq" id="WP_188392873.1">
    <property type="nucleotide sequence ID" value="NZ_BMEV01000058.1"/>
</dbReference>
<dbReference type="GO" id="GO:1904047">
    <property type="term" value="F:S-adenosyl-L-methionine binding"/>
    <property type="evidence" value="ECO:0007669"/>
    <property type="project" value="TreeGrafter"/>
</dbReference>
<dbReference type="GO" id="GO:0032259">
    <property type="term" value="P:methylation"/>
    <property type="evidence" value="ECO:0007669"/>
    <property type="project" value="UniProtKB-KW"/>
</dbReference>
<evidence type="ECO:0000256" key="4">
    <source>
        <dbReference type="ARBA" id="ARBA00022679"/>
    </source>
</evidence>
<dbReference type="PANTHER" id="PTHR30481:SF2">
    <property type="entry name" value="SITE-SPECIFIC DNA-METHYLTRANSFERASE (ADENINE-SPECIFIC)"/>
    <property type="match status" value="1"/>
</dbReference>
<dbReference type="Proteomes" id="UP000602050">
    <property type="component" value="Unassembled WGS sequence"/>
</dbReference>
<evidence type="ECO:0000256" key="3">
    <source>
        <dbReference type="ARBA" id="ARBA00022603"/>
    </source>
</evidence>
<evidence type="ECO:0000256" key="1">
    <source>
        <dbReference type="ARBA" id="ARBA00006594"/>
    </source>
</evidence>
<dbReference type="AlphaFoldDB" id="A0A8J2TPQ2"/>
<dbReference type="EMBL" id="BMEV01000058">
    <property type="protein sequence ID" value="GFZ84667.1"/>
    <property type="molecule type" value="Genomic_DNA"/>
</dbReference>
<evidence type="ECO:0000256" key="2">
    <source>
        <dbReference type="ARBA" id="ARBA00011900"/>
    </source>
</evidence>
<keyword evidence="3 7" id="KW-0489">Methyltransferase</keyword>
<dbReference type="GO" id="GO:0006298">
    <property type="term" value="P:mismatch repair"/>
    <property type="evidence" value="ECO:0007669"/>
    <property type="project" value="TreeGrafter"/>
</dbReference>
<dbReference type="EC" id="2.1.1.72" evidence="2"/>
<comment type="caution">
    <text evidence="7">The sequence shown here is derived from an EMBL/GenBank/DDBJ whole genome shotgun (WGS) entry which is preliminary data.</text>
</comment>
<comment type="catalytic activity">
    <reaction evidence="6">
        <text>a 2'-deoxyadenosine in DNA + S-adenosyl-L-methionine = an N(6)-methyl-2'-deoxyadenosine in DNA + S-adenosyl-L-homocysteine + H(+)</text>
        <dbReference type="Rhea" id="RHEA:15197"/>
        <dbReference type="Rhea" id="RHEA-COMP:12418"/>
        <dbReference type="Rhea" id="RHEA-COMP:12419"/>
        <dbReference type="ChEBI" id="CHEBI:15378"/>
        <dbReference type="ChEBI" id="CHEBI:57856"/>
        <dbReference type="ChEBI" id="CHEBI:59789"/>
        <dbReference type="ChEBI" id="CHEBI:90615"/>
        <dbReference type="ChEBI" id="CHEBI:90616"/>
        <dbReference type="EC" id="2.1.1.72"/>
    </reaction>
</comment>
<evidence type="ECO:0000313" key="7">
    <source>
        <dbReference type="EMBL" id="GFZ84667.1"/>
    </source>
</evidence>
<dbReference type="InterPro" id="IPR012263">
    <property type="entry name" value="M_m6A_EcoRV"/>
</dbReference>
<evidence type="ECO:0000313" key="8">
    <source>
        <dbReference type="Proteomes" id="UP000602050"/>
    </source>
</evidence>
<dbReference type="GO" id="GO:0009007">
    <property type="term" value="F:site-specific DNA-methyltransferase (adenine-specific) activity"/>
    <property type="evidence" value="ECO:0007669"/>
    <property type="project" value="UniProtKB-EC"/>
</dbReference>
<evidence type="ECO:0000256" key="6">
    <source>
        <dbReference type="ARBA" id="ARBA00047942"/>
    </source>
</evidence>
<organism evidence="7 8">
    <name type="scientific">Compostibacillus humi</name>
    <dbReference type="NCBI Taxonomy" id="1245525"/>
    <lineage>
        <taxon>Bacteria</taxon>
        <taxon>Bacillati</taxon>
        <taxon>Bacillota</taxon>
        <taxon>Bacilli</taxon>
        <taxon>Bacillales</taxon>
        <taxon>Bacillaceae</taxon>
        <taxon>Compostibacillus</taxon>
    </lineage>
</organism>
<dbReference type="SUPFAM" id="SSF53335">
    <property type="entry name" value="S-adenosyl-L-methionine-dependent methyltransferases"/>
    <property type="match status" value="1"/>
</dbReference>
<dbReference type="PRINTS" id="PR00505">
    <property type="entry name" value="D12N6MTFRASE"/>
</dbReference>
<comment type="similarity">
    <text evidence="1">Belongs to the N(4)/N(6)-methyltransferase family.</text>
</comment>
<accession>A0A8J2TPQ2</accession>
<evidence type="ECO:0000256" key="5">
    <source>
        <dbReference type="ARBA" id="ARBA00022691"/>
    </source>
</evidence>
<dbReference type="PANTHER" id="PTHR30481">
    <property type="entry name" value="DNA ADENINE METHYLASE"/>
    <property type="match status" value="1"/>
</dbReference>
<keyword evidence="5" id="KW-0949">S-adenosyl-L-methionine</keyword>
<dbReference type="InterPro" id="IPR012327">
    <property type="entry name" value="MeTrfase_D12"/>
</dbReference>
<dbReference type="Pfam" id="PF02086">
    <property type="entry name" value="MethyltransfD12"/>
    <property type="match status" value="1"/>
</dbReference>
<dbReference type="PIRSF" id="PIRSF000398">
    <property type="entry name" value="M_m6A_EcoRV"/>
    <property type="match status" value="1"/>
</dbReference>
<dbReference type="Gene3D" id="1.10.1020.10">
    <property type="entry name" value="Adenine-specific Methyltransferase, Domain 2"/>
    <property type="match status" value="1"/>
</dbReference>
<proteinExistence type="inferred from homology"/>
<dbReference type="GO" id="GO:0009307">
    <property type="term" value="P:DNA restriction-modification system"/>
    <property type="evidence" value="ECO:0007669"/>
    <property type="project" value="InterPro"/>
</dbReference>
<name>A0A8J2TPQ2_9BACI</name>
<gene>
    <name evidence="7" type="ORF">GCM10010978_26260</name>
</gene>
<dbReference type="GO" id="GO:0043565">
    <property type="term" value="F:sequence-specific DNA binding"/>
    <property type="evidence" value="ECO:0007669"/>
    <property type="project" value="TreeGrafter"/>
</dbReference>
<keyword evidence="4" id="KW-0808">Transferase</keyword>
<protein>
    <recommendedName>
        <fullName evidence="2">site-specific DNA-methyltransferase (adenine-specific)</fullName>
        <ecNumber evidence="2">2.1.1.72</ecNumber>
    </recommendedName>
</protein>
<reference evidence="7" key="1">
    <citation type="journal article" date="2014" name="Int. J. Syst. Evol. Microbiol.">
        <title>Complete genome sequence of Corynebacterium casei LMG S-19264T (=DSM 44701T), isolated from a smear-ripened cheese.</title>
        <authorList>
            <consortium name="US DOE Joint Genome Institute (JGI-PGF)"/>
            <person name="Walter F."/>
            <person name="Albersmeier A."/>
            <person name="Kalinowski J."/>
            <person name="Ruckert C."/>
        </authorList>
    </citation>
    <scope>NUCLEOTIDE SEQUENCE</scope>
    <source>
        <strain evidence="7">CGMCC 1.12360</strain>
    </source>
</reference>